<keyword evidence="5 7" id="KW-1133">Transmembrane helix</keyword>
<feature type="transmembrane region" description="Helical" evidence="7">
    <location>
        <begin position="20"/>
        <end position="43"/>
    </location>
</feature>
<evidence type="ECO:0000256" key="7">
    <source>
        <dbReference type="SAM" id="Phobius"/>
    </source>
</evidence>
<comment type="similarity">
    <text evidence="2">Belongs to the MscS (TC 1.A.23) family.</text>
</comment>
<organism evidence="9 10">
    <name type="scientific">Treponema rectale</name>
    <dbReference type="NCBI Taxonomy" id="744512"/>
    <lineage>
        <taxon>Bacteria</taxon>
        <taxon>Pseudomonadati</taxon>
        <taxon>Spirochaetota</taxon>
        <taxon>Spirochaetia</taxon>
        <taxon>Spirochaetales</taxon>
        <taxon>Treponemataceae</taxon>
        <taxon>Treponema</taxon>
    </lineage>
</organism>
<dbReference type="InterPro" id="IPR011066">
    <property type="entry name" value="MscS_channel_C_sf"/>
</dbReference>
<dbReference type="PANTHER" id="PTHR30460:SF0">
    <property type="entry name" value="MODERATE CONDUCTANCE MECHANOSENSITIVE CHANNEL YBIO"/>
    <property type="match status" value="1"/>
</dbReference>
<dbReference type="GO" id="GO:0005886">
    <property type="term" value="C:plasma membrane"/>
    <property type="evidence" value="ECO:0007669"/>
    <property type="project" value="UniProtKB-SubCell"/>
</dbReference>
<protein>
    <submittedName>
        <fullName evidence="9">Mechanosensitive ion channel family protein</fullName>
    </submittedName>
</protein>
<sequence>MEKGVFMDRKQEKLSMFEKVFEYIFLGLLAVYVILFAFGGMMFGAGSAFYRSLNIFSNAGDPIVGVRILSYTFFVFGLSFAVRFLLGLCLPLLKKTKGLLTILISVIKYVAAIIWVFLVLSSLGVDTTVILTGIGIVGLIVGLAIQPLLADVIAGLFIIFEDVFNVGDIIVADGFRGTVREIGMRHTQIEDAGGNIKVINNSDIRSMVNMTNQLSIAAIEIGIEYGESLERVEAVIAENLPNIKKVIPEIVEGPFYKGVSALADSSVNLKFIAKCEETAKYQVERDLNRYFKLLFDKNNINIPFPQVVINQPTEFEKASAKEVKKAKKFVEEQKEASQGMEEVNKI</sequence>
<dbReference type="EMBL" id="CP031517">
    <property type="protein sequence ID" value="QOS39103.1"/>
    <property type="molecule type" value="Genomic_DNA"/>
</dbReference>
<keyword evidence="4 7" id="KW-0812">Transmembrane</keyword>
<gene>
    <name evidence="9" type="ORF">DYE49_00990</name>
</gene>
<evidence type="ECO:0000313" key="9">
    <source>
        <dbReference type="EMBL" id="QOS39103.1"/>
    </source>
</evidence>
<reference evidence="9 10" key="1">
    <citation type="submission" date="2018-08" db="EMBL/GenBank/DDBJ databases">
        <title>The first complete genome of Treponema rectale (CHPAT), a commensal spirochete of the bovine rectum.</title>
        <authorList>
            <person name="Staton G.J."/>
            <person name="Clegg S.R."/>
            <person name="Carter S.D."/>
            <person name="Radford A.D."/>
            <person name="Darby A."/>
            <person name="Hall N."/>
            <person name="Birtles R.J."/>
            <person name="Evans N.J."/>
        </authorList>
    </citation>
    <scope>NUCLEOTIDE SEQUENCE [LARGE SCALE GENOMIC DNA]</scope>
    <source>
        <strain evidence="9 10">CHPA</strain>
    </source>
</reference>
<dbReference type="PANTHER" id="PTHR30460">
    <property type="entry name" value="MODERATE CONDUCTANCE MECHANOSENSITIVE CHANNEL YBIO"/>
    <property type="match status" value="1"/>
</dbReference>
<evidence type="ECO:0000256" key="6">
    <source>
        <dbReference type="ARBA" id="ARBA00023136"/>
    </source>
</evidence>
<feature type="domain" description="Mechanosensitive ion channel MscS" evidence="8">
    <location>
        <begin position="148"/>
        <end position="211"/>
    </location>
</feature>
<evidence type="ECO:0000256" key="2">
    <source>
        <dbReference type="ARBA" id="ARBA00008017"/>
    </source>
</evidence>
<proteinExistence type="inferred from homology"/>
<dbReference type="InterPro" id="IPR045276">
    <property type="entry name" value="YbiO_bact"/>
</dbReference>
<dbReference type="InterPro" id="IPR006685">
    <property type="entry name" value="MscS_channel_2nd"/>
</dbReference>
<dbReference type="Gene3D" id="2.30.30.60">
    <property type="match status" value="1"/>
</dbReference>
<dbReference type="SUPFAM" id="SSF82861">
    <property type="entry name" value="Mechanosensitive channel protein MscS (YggB), transmembrane region"/>
    <property type="match status" value="1"/>
</dbReference>
<evidence type="ECO:0000256" key="4">
    <source>
        <dbReference type="ARBA" id="ARBA00022692"/>
    </source>
</evidence>
<evidence type="ECO:0000256" key="1">
    <source>
        <dbReference type="ARBA" id="ARBA00004651"/>
    </source>
</evidence>
<dbReference type="GO" id="GO:0008381">
    <property type="term" value="F:mechanosensitive monoatomic ion channel activity"/>
    <property type="evidence" value="ECO:0007669"/>
    <property type="project" value="InterPro"/>
</dbReference>
<feature type="transmembrane region" description="Helical" evidence="7">
    <location>
        <begin position="63"/>
        <end position="86"/>
    </location>
</feature>
<dbReference type="InterPro" id="IPR023408">
    <property type="entry name" value="MscS_beta-dom_sf"/>
</dbReference>
<evidence type="ECO:0000256" key="3">
    <source>
        <dbReference type="ARBA" id="ARBA00022475"/>
    </source>
</evidence>
<dbReference type="Pfam" id="PF00924">
    <property type="entry name" value="MS_channel_2nd"/>
    <property type="match status" value="1"/>
</dbReference>
<dbReference type="SUPFAM" id="SSF82689">
    <property type="entry name" value="Mechanosensitive channel protein MscS (YggB), C-terminal domain"/>
    <property type="match status" value="1"/>
</dbReference>
<dbReference type="KEGG" id="trc:DYE49_00990"/>
<accession>A0A7M1XI91</accession>
<keyword evidence="6 7" id="KW-0472">Membrane</keyword>
<dbReference type="SUPFAM" id="SSF50182">
    <property type="entry name" value="Sm-like ribonucleoproteins"/>
    <property type="match status" value="1"/>
</dbReference>
<evidence type="ECO:0000256" key="5">
    <source>
        <dbReference type="ARBA" id="ARBA00022989"/>
    </source>
</evidence>
<evidence type="ECO:0000259" key="8">
    <source>
        <dbReference type="Pfam" id="PF00924"/>
    </source>
</evidence>
<comment type="subcellular location">
    <subcellularLocation>
        <location evidence="1">Cell membrane</location>
        <topology evidence="1">Multi-pass membrane protein</topology>
    </subcellularLocation>
</comment>
<dbReference type="Gene3D" id="1.10.287.1260">
    <property type="match status" value="1"/>
</dbReference>
<dbReference type="Proteomes" id="UP000593591">
    <property type="component" value="Chromosome"/>
</dbReference>
<keyword evidence="3" id="KW-1003">Cell membrane</keyword>
<dbReference type="InterPro" id="IPR011014">
    <property type="entry name" value="MscS_channel_TM-2"/>
</dbReference>
<dbReference type="Gene3D" id="3.30.70.100">
    <property type="match status" value="1"/>
</dbReference>
<feature type="transmembrane region" description="Helical" evidence="7">
    <location>
        <begin position="130"/>
        <end position="160"/>
    </location>
</feature>
<dbReference type="AlphaFoldDB" id="A0A7M1XI91"/>
<evidence type="ECO:0000313" key="10">
    <source>
        <dbReference type="Proteomes" id="UP000593591"/>
    </source>
</evidence>
<feature type="transmembrane region" description="Helical" evidence="7">
    <location>
        <begin position="98"/>
        <end position="118"/>
    </location>
</feature>
<dbReference type="InterPro" id="IPR010920">
    <property type="entry name" value="LSM_dom_sf"/>
</dbReference>
<name>A0A7M1XI91_9SPIR</name>